<accession>A0A9P3Q4B4</accession>
<feature type="transmembrane region" description="Helical" evidence="2">
    <location>
        <begin position="194"/>
        <end position="220"/>
    </location>
</feature>
<feature type="transmembrane region" description="Helical" evidence="2">
    <location>
        <begin position="131"/>
        <end position="155"/>
    </location>
</feature>
<dbReference type="Proteomes" id="UP001165663">
    <property type="component" value="Unassembled WGS sequence"/>
</dbReference>
<feature type="transmembrane region" description="Helical" evidence="2">
    <location>
        <begin position="12"/>
        <end position="31"/>
    </location>
</feature>
<organism evidence="4 5">
    <name type="scientific">Mycobacterium kiyosense</name>
    <dbReference type="NCBI Taxonomy" id="2871094"/>
    <lineage>
        <taxon>Bacteria</taxon>
        <taxon>Bacillati</taxon>
        <taxon>Actinomycetota</taxon>
        <taxon>Actinomycetes</taxon>
        <taxon>Mycobacteriales</taxon>
        <taxon>Mycobacteriaceae</taxon>
        <taxon>Mycobacterium</taxon>
    </lineage>
</organism>
<name>A0A9P3Q4B4_9MYCO</name>
<dbReference type="EMBL" id="BRXE01000011">
    <property type="protein sequence ID" value="GLB82419.1"/>
    <property type="molecule type" value="Genomic_DNA"/>
</dbReference>
<dbReference type="AlphaFoldDB" id="A0A9P3Q4B4"/>
<keyword evidence="2" id="KW-0472">Membrane</keyword>
<evidence type="ECO:0008006" key="6">
    <source>
        <dbReference type="Google" id="ProtNLM"/>
    </source>
</evidence>
<evidence type="ECO:0000256" key="2">
    <source>
        <dbReference type="SAM" id="Phobius"/>
    </source>
</evidence>
<feature type="coiled-coil region" evidence="1">
    <location>
        <begin position="240"/>
        <end position="267"/>
    </location>
</feature>
<evidence type="ECO:0000256" key="1">
    <source>
        <dbReference type="SAM" id="Coils"/>
    </source>
</evidence>
<dbReference type="Proteomes" id="UP001064782">
    <property type="component" value="Unassembled WGS sequence"/>
</dbReference>
<feature type="transmembrane region" description="Helical" evidence="2">
    <location>
        <begin position="167"/>
        <end position="188"/>
    </location>
</feature>
<dbReference type="GeneID" id="83632877"/>
<evidence type="ECO:0000313" key="4">
    <source>
        <dbReference type="EMBL" id="GLD30643.1"/>
    </source>
</evidence>
<evidence type="ECO:0000313" key="3">
    <source>
        <dbReference type="EMBL" id="GLB82419.1"/>
    </source>
</evidence>
<comment type="caution">
    <text evidence="4">The sequence shown here is derived from an EMBL/GenBank/DDBJ whole genome shotgun (WGS) entry which is preliminary data.</text>
</comment>
<sequence>MNYVNNKVCAVAGPLCAIGWIVGLLVFAKFLPPPSGNTGPVEIAQFYAHNVTGIRTGMILVLFSGICYQPWVCAISVQMKRMEGATAPMTLVQFGLGTLFVLLFQLAAIFWQVAAYRPLENPEITQRFNDLGWMMFLISVPVVTIQGVAISLAIFGDKREEPILPRWFAWMNLWAQLVFLPGTVIPYFKDGPLAWNGVISFWVPAVIYTIWMLTLTKLLLNAVNRQRAEELADQQCATAVTDHAAQIDQLRQEISALRAEHDLLAGRAQLSRTSV</sequence>
<reference evidence="4" key="1">
    <citation type="submission" date="2022-08" db="EMBL/GenBank/DDBJ databases">
        <title>Mycobacterium kiyosense sp. nov., scotochromogenic slow-glowing species isolated from respiratory specimens.</title>
        <authorList>
            <person name="Fukano H."/>
            <person name="Kazumi Y."/>
            <person name="Sakagami N."/>
            <person name="Ato M."/>
            <person name="Mitarai S."/>
            <person name="Hoshino Y."/>
        </authorList>
    </citation>
    <scope>NUCLEOTIDE SEQUENCE</scope>
    <source>
        <strain evidence="4">1413</strain>
        <strain evidence="3">SRL2020-028</strain>
    </source>
</reference>
<feature type="transmembrane region" description="Helical" evidence="2">
    <location>
        <begin position="57"/>
        <end position="77"/>
    </location>
</feature>
<keyword evidence="1" id="KW-0175">Coiled coil</keyword>
<keyword evidence="5" id="KW-1185">Reference proteome</keyword>
<protein>
    <recommendedName>
        <fullName evidence="6">DUF4386 domain-containing protein</fullName>
    </recommendedName>
</protein>
<keyword evidence="2" id="KW-1133">Transmembrane helix</keyword>
<gene>
    <name evidence="4" type="ORF">Mkiyose1413_25260</name>
    <name evidence="3" type="ORF">SRL2020028_16750</name>
</gene>
<dbReference type="EMBL" id="BRZI01000016">
    <property type="protein sequence ID" value="GLD30643.1"/>
    <property type="molecule type" value="Genomic_DNA"/>
</dbReference>
<keyword evidence="2" id="KW-0812">Transmembrane</keyword>
<feature type="transmembrane region" description="Helical" evidence="2">
    <location>
        <begin position="89"/>
        <end position="111"/>
    </location>
</feature>
<proteinExistence type="predicted"/>
<evidence type="ECO:0000313" key="5">
    <source>
        <dbReference type="Proteomes" id="UP001064782"/>
    </source>
</evidence>
<dbReference type="RefSeq" id="WP_236979414.1">
    <property type="nucleotide sequence ID" value="NZ_BRXE01000011.1"/>
</dbReference>